<gene>
    <name evidence="4" type="ORF">P8828_00645</name>
</gene>
<feature type="coiled-coil region" evidence="2">
    <location>
        <begin position="567"/>
        <end position="647"/>
    </location>
</feature>
<keyword evidence="1" id="KW-1188">Viral release from host cell</keyword>
<evidence type="ECO:0000313" key="4">
    <source>
        <dbReference type="EMBL" id="MEC0483368.1"/>
    </source>
</evidence>
<organism evidence="4 5">
    <name type="scientific">Bacillus glycinifermentans</name>
    <dbReference type="NCBI Taxonomy" id="1664069"/>
    <lineage>
        <taxon>Bacteria</taxon>
        <taxon>Bacillati</taxon>
        <taxon>Bacillota</taxon>
        <taxon>Bacilli</taxon>
        <taxon>Bacillales</taxon>
        <taxon>Bacillaceae</taxon>
        <taxon>Bacillus</taxon>
    </lineage>
</organism>
<dbReference type="EMBL" id="JARRTL010000003">
    <property type="protein sequence ID" value="MEC0483368.1"/>
    <property type="molecule type" value="Genomic_DNA"/>
</dbReference>
<dbReference type="Pfam" id="PF10145">
    <property type="entry name" value="PhageMin_Tail"/>
    <property type="match status" value="1"/>
</dbReference>
<keyword evidence="5" id="KW-1185">Reference proteome</keyword>
<dbReference type="PANTHER" id="PTHR37813">
    <property type="entry name" value="FELS-2 PROPHAGE PROTEIN"/>
    <property type="match status" value="1"/>
</dbReference>
<reference evidence="4 5" key="1">
    <citation type="submission" date="2023-03" db="EMBL/GenBank/DDBJ databases">
        <title>Agriculturally important microbes genome sequencing.</title>
        <authorList>
            <person name="Dunlap C."/>
        </authorList>
    </citation>
    <scope>NUCLEOTIDE SEQUENCE [LARGE SCALE GENOMIC DNA]</scope>
    <source>
        <strain evidence="4 5">CBP-3203</strain>
    </source>
</reference>
<protein>
    <submittedName>
        <fullName evidence="4">Phage tail tape measure protein</fullName>
    </submittedName>
</protein>
<sequence length="944" mass="100891">MAGTSVGEIRARLILESQEFSNGVDRARQQMDGMGRSAASLSSQMGLVQKAALAVGGAVATGVGAATNAAANFEQQMSAVKAVSGASGEEMKKMTDLAIKLGESTSFSATETAKATEELVKAGVSVTDIINGGLSGALDLAAAGNLELADAAEIASTALNAFRDDNLEVVDAANILAGAANASATDVGELKYGLAQVSAVASGVGMSFKDTSTALAVFAQNGLKGSDAGTSLKTMLANLQPSTKAQIELFHDLGLLTDEGTSKFFDQAGSLKSLSEIADILRKSMRGMTDEQRQWTLQTIFGSDAVRGATILYKEGANGVNEMWKAMSKVTAADVAKTKLDNLKGSFEEFSGAMETLGIKIGNEFLPTFRQIVDSGTEVVRVISDINPGITKTGIEMVGAAAGIALVASSAVKLAVAMRGLFVSMGPAGWIITGLSLLGGLLVGVKEGYDAMNTVSLETANAKQKEIESIDSLATQFDKLKNKTKLTADEFARYLDINDLLKTETDPDVIKRLKDEQAGLKKNSGLTNDEFNRFLKLNDEVIKKSPDTAAAISGQGNAVAKNTNALKRLNEEKAEELRIELDKQKNLAEKNYDENLEKRRNITREINDLTKDRKRLEADVSAQLATIENTEKRLSQAKADGNKKEAESAQTVLDVQKGTLGNLRGQLDTIYGKISAKNTELNKVNEEIGKLDTVKQKMIDLELRQVGLNAKRGQGVNVINKEIARLKDAKANLINNTSAADKKTKEYRDSVSAIDKEISRLESAKSRVQEIAKEAETMNQKLARRISKKIHVTYSMDGTEIEESAKTFKKTHGKGGQEVPFHVGGIVGRGQINKLHTGGLASKFDNPPMSHEVDIRALRNEMVLTEAQQANLMRMIDAGHTASIESSFGSSPEVLAGLAAIERAVRNSGGQVVVMDSEIVGRLVEPYVSQKQAEEVSVLSQFNT</sequence>
<name>A0ABU6GYX7_9BACI</name>
<evidence type="ECO:0000259" key="3">
    <source>
        <dbReference type="Pfam" id="PF10145"/>
    </source>
</evidence>
<comment type="caution">
    <text evidence="4">The sequence shown here is derived from an EMBL/GenBank/DDBJ whole genome shotgun (WGS) entry which is preliminary data.</text>
</comment>
<dbReference type="InterPro" id="IPR010090">
    <property type="entry name" value="Phage_tape_meas"/>
</dbReference>
<dbReference type="NCBIfam" id="TIGR01760">
    <property type="entry name" value="tape_meas_TP901"/>
    <property type="match status" value="1"/>
</dbReference>
<dbReference type="Proteomes" id="UP001341297">
    <property type="component" value="Unassembled WGS sequence"/>
</dbReference>
<evidence type="ECO:0000256" key="2">
    <source>
        <dbReference type="SAM" id="Coils"/>
    </source>
</evidence>
<proteinExistence type="predicted"/>
<feature type="domain" description="Phage tail tape measure protein" evidence="3">
    <location>
        <begin position="96"/>
        <end position="302"/>
    </location>
</feature>
<keyword evidence="2" id="KW-0175">Coiled coil</keyword>
<evidence type="ECO:0000313" key="5">
    <source>
        <dbReference type="Proteomes" id="UP001341297"/>
    </source>
</evidence>
<feature type="coiled-coil region" evidence="2">
    <location>
        <begin position="716"/>
        <end position="785"/>
    </location>
</feature>
<accession>A0ABU6GYX7</accession>
<evidence type="ECO:0000256" key="1">
    <source>
        <dbReference type="ARBA" id="ARBA00022612"/>
    </source>
</evidence>
<dbReference type="PANTHER" id="PTHR37813:SF1">
    <property type="entry name" value="FELS-2 PROPHAGE PROTEIN"/>
    <property type="match status" value="1"/>
</dbReference>